<dbReference type="AlphaFoldDB" id="A0A382SSJ9"/>
<name>A0A382SSJ9_9ZZZZ</name>
<proteinExistence type="predicted"/>
<protein>
    <submittedName>
        <fullName evidence="1">Uncharacterized protein</fullName>
    </submittedName>
</protein>
<gene>
    <name evidence="1" type="ORF">METZ01_LOCUS365690</name>
</gene>
<dbReference type="EMBL" id="UINC01131251">
    <property type="protein sequence ID" value="SVD12836.1"/>
    <property type="molecule type" value="Genomic_DNA"/>
</dbReference>
<reference evidence="1" key="1">
    <citation type="submission" date="2018-05" db="EMBL/GenBank/DDBJ databases">
        <authorList>
            <person name="Lanie J.A."/>
            <person name="Ng W.-L."/>
            <person name="Kazmierczak K.M."/>
            <person name="Andrzejewski T.M."/>
            <person name="Davidsen T.M."/>
            <person name="Wayne K.J."/>
            <person name="Tettelin H."/>
            <person name="Glass J.I."/>
            <person name="Rusch D."/>
            <person name="Podicherti R."/>
            <person name="Tsui H.-C.T."/>
            <person name="Winkler M.E."/>
        </authorList>
    </citation>
    <scope>NUCLEOTIDE SEQUENCE</scope>
</reference>
<organism evidence="1">
    <name type="scientific">marine metagenome</name>
    <dbReference type="NCBI Taxonomy" id="408172"/>
    <lineage>
        <taxon>unclassified sequences</taxon>
        <taxon>metagenomes</taxon>
        <taxon>ecological metagenomes</taxon>
    </lineage>
</organism>
<accession>A0A382SSJ9</accession>
<evidence type="ECO:0000313" key="1">
    <source>
        <dbReference type="EMBL" id="SVD12836.1"/>
    </source>
</evidence>
<sequence>MPEEAVIIRLGFSSDRIMSLLVAPLALNEPVI</sequence>